<dbReference type="PANTHER" id="PTHR13284">
    <property type="entry name" value="GH01354P"/>
    <property type="match status" value="1"/>
</dbReference>
<dbReference type="InterPro" id="IPR029064">
    <property type="entry name" value="Ribosomal_eL30-like_sf"/>
</dbReference>
<dbReference type="SUPFAM" id="SSF55315">
    <property type="entry name" value="L30e-like"/>
    <property type="match status" value="1"/>
</dbReference>
<dbReference type="GO" id="GO:0005739">
    <property type="term" value="C:mitochondrion"/>
    <property type="evidence" value="ECO:0007669"/>
    <property type="project" value="TreeGrafter"/>
</dbReference>
<dbReference type="CTD" id="38934"/>
<proteinExistence type="predicted"/>
<dbReference type="GeneID" id="105223957"/>
<evidence type="ECO:0000259" key="1">
    <source>
        <dbReference type="Pfam" id="PF01248"/>
    </source>
</evidence>
<dbReference type="OrthoDB" id="263617at2759"/>
<dbReference type="InterPro" id="IPR040051">
    <property type="entry name" value="SECISBP2"/>
</dbReference>
<dbReference type="EMBL" id="GAKP01008106">
    <property type="protein sequence ID" value="JAC50846.1"/>
    <property type="molecule type" value="Transcribed_RNA"/>
</dbReference>
<dbReference type="GO" id="GO:0043021">
    <property type="term" value="F:ribonucleoprotein complex binding"/>
    <property type="evidence" value="ECO:0007669"/>
    <property type="project" value="TreeGrafter"/>
</dbReference>
<feature type="domain" description="Ribosomal protein eL8/eL30/eS12/Gadd45" evidence="1">
    <location>
        <begin position="217"/>
        <end position="311"/>
    </location>
</feature>
<name>A0A034W5J8_BACDO</name>
<dbReference type="Gene3D" id="3.30.1330.30">
    <property type="match status" value="1"/>
</dbReference>
<dbReference type="GO" id="GO:0003730">
    <property type="term" value="F:mRNA 3'-UTR binding"/>
    <property type="evidence" value="ECO:0007669"/>
    <property type="project" value="TreeGrafter"/>
</dbReference>
<evidence type="ECO:0000313" key="2">
    <source>
        <dbReference type="EMBL" id="JAC50846.1"/>
    </source>
</evidence>
<dbReference type="GO" id="GO:1990904">
    <property type="term" value="C:ribonucleoprotein complex"/>
    <property type="evidence" value="ECO:0007669"/>
    <property type="project" value="TreeGrafter"/>
</dbReference>
<organism evidence="2">
    <name type="scientific">Bactrocera dorsalis</name>
    <name type="common">Oriental fruit fly</name>
    <name type="synonym">Dacus dorsalis</name>
    <dbReference type="NCBI Taxonomy" id="27457"/>
    <lineage>
        <taxon>Eukaryota</taxon>
        <taxon>Metazoa</taxon>
        <taxon>Ecdysozoa</taxon>
        <taxon>Arthropoda</taxon>
        <taxon>Hexapoda</taxon>
        <taxon>Insecta</taxon>
        <taxon>Pterygota</taxon>
        <taxon>Neoptera</taxon>
        <taxon>Endopterygota</taxon>
        <taxon>Diptera</taxon>
        <taxon>Brachycera</taxon>
        <taxon>Muscomorpha</taxon>
        <taxon>Tephritoidea</taxon>
        <taxon>Tephritidae</taxon>
        <taxon>Bactrocera</taxon>
        <taxon>Bactrocera</taxon>
    </lineage>
</organism>
<dbReference type="EMBL" id="GAKP01008108">
    <property type="protein sequence ID" value="JAC50844.1"/>
    <property type="molecule type" value="Transcribed_RNA"/>
</dbReference>
<dbReference type="InterPro" id="IPR004038">
    <property type="entry name" value="Ribosomal_eL8/eL30/eS12/Gad45"/>
</dbReference>
<dbReference type="PANTHER" id="PTHR13284:SF4">
    <property type="entry name" value="C2H2-TYPE DOMAIN-CONTAINING PROTEIN"/>
    <property type="match status" value="1"/>
</dbReference>
<accession>A0A034W5J8</accession>
<dbReference type="RefSeq" id="XP_011200180.2">
    <property type="nucleotide sequence ID" value="XM_011201878.4"/>
</dbReference>
<gene>
    <name evidence="2" type="primary">SEBP2</name>
</gene>
<sequence>MKCNFSGMAANYKGTSDKLNVIDRKTFENIKQNQGTENDDPFRKLKNAKFRKKSAVKSGGGATFNLLHFLTKTSKERKKETKLKYRTVCKFGNRTHKTWKQRGKTREGGKRKKYTKLKKAILSYRQQKKHNQQKTQLTAELLQETVHLIESLSIDSKEKEKEPVSNEFKPTQEFVKTAHSRRFRSYCDNCTTPLLKELTEQLLRELDRFQKRAVAQNAIKAHAHRRFVVGFREANNFLLVNKVKLIIIAPDCEKCDGEDGLDEKICSIKKQCQQQNIPYLFSLRRRELAYTLFKKAPVGCVAVLDFDGARDIFLKLLQELEIAKKSYEDLTIIRSAEIK</sequence>
<dbReference type="AlphaFoldDB" id="A0A034W5J8"/>
<dbReference type="EMBL" id="GAKP01008104">
    <property type="protein sequence ID" value="JAC50848.1"/>
    <property type="molecule type" value="Transcribed_RNA"/>
</dbReference>
<reference evidence="2" key="1">
    <citation type="journal article" date="2014" name="BMC Genomics">
        <title>Characterizing the developmental transcriptome of the oriental fruit fly, Bactrocera dorsalis (Diptera: Tephritidae) through comparative genomic analysis with Drosophila melanogaster utilizing modENCODE datasets.</title>
        <authorList>
            <person name="Geib S.M."/>
            <person name="Calla B."/>
            <person name="Hall B."/>
            <person name="Hou S."/>
            <person name="Manoukis N.C."/>
        </authorList>
    </citation>
    <scope>NUCLEOTIDE SEQUENCE</scope>
    <source>
        <strain evidence="2">Punador</strain>
    </source>
</reference>
<protein>
    <submittedName>
        <fullName evidence="2">Selenocysteine insertion sequence-binding protein 2</fullName>
    </submittedName>
</protein>
<dbReference type="Pfam" id="PF01248">
    <property type="entry name" value="Ribosomal_L7Ae"/>
    <property type="match status" value="1"/>
</dbReference>
<dbReference type="KEGG" id="bdr:105223957"/>
<dbReference type="GO" id="GO:0035368">
    <property type="term" value="F:selenocysteine insertion sequence binding"/>
    <property type="evidence" value="ECO:0007669"/>
    <property type="project" value="InterPro"/>
</dbReference>